<dbReference type="PANTHER" id="PTHR42678:SF34">
    <property type="entry name" value="OS04G0183300 PROTEIN"/>
    <property type="match status" value="1"/>
</dbReference>
<reference evidence="2 3" key="1">
    <citation type="submission" date="2019-06" db="EMBL/GenBank/DDBJ databases">
        <authorList>
            <person name="Broberg M."/>
        </authorList>
    </citation>
    <scope>NUCLEOTIDE SEQUENCE [LARGE SCALE GENOMIC DNA]</scope>
</reference>
<evidence type="ECO:0000313" key="3">
    <source>
        <dbReference type="Proteomes" id="UP000766486"/>
    </source>
</evidence>
<feature type="domain" description="Amidase" evidence="1">
    <location>
        <begin position="73"/>
        <end position="198"/>
    </location>
</feature>
<gene>
    <name evidence="2" type="ORF">CLO192961_LOCUS320745</name>
</gene>
<proteinExistence type="predicted"/>
<evidence type="ECO:0000259" key="1">
    <source>
        <dbReference type="Pfam" id="PF01425"/>
    </source>
</evidence>
<sequence>RWKDSTRPYVLYSTRRLVNLCFKLLKSVIRNGYKANHVGHCTGFPSSLRTALPLIHRLECPPLLGVLRRNPPLVDLLTNAGAIILGRTNLSELMDCKGRGMMAGWSAVGGRRVSVYVNGGINRDDRHAGHSSPEGTSTGSAVSMSAGFAPVAIGTETSGSLIESALRTALYTIKPTVNLISQQGLVPAKSPYDVAAFLDAMTERDQENSYTKANLRLGALNPADWRKEPEACWPHPDANAQMDAELAKAYHATSSHCAKLVPDLFLNKSNMSIDEHDAYGVPIRKDLESSGVGSIEELIEFNKIHHEQELPSNHPNQYVLKMDVAYPFSVGDVTYERCLAYLRLVARNQALDHALQQNEIDIIIGSGESELASIAAAAGQLSNRTKIPFYTNAIAHNIGYPIGTTPLPYLDLNGRQFGVFVLAAANQESKILETMSAWHSTFPGRQLNTGSFRHRKGYLSHK</sequence>
<dbReference type="InterPro" id="IPR023631">
    <property type="entry name" value="Amidase_dom"/>
</dbReference>
<name>A0ABY6UPG2_BIOOC</name>
<organism evidence="2 3">
    <name type="scientific">Bionectria ochroleuca</name>
    <name type="common">Gliocladium roseum</name>
    <dbReference type="NCBI Taxonomy" id="29856"/>
    <lineage>
        <taxon>Eukaryota</taxon>
        <taxon>Fungi</taxon>
        <taxon>Dikarya</taxon>
        <taxon>Ascomycota</taxon>
        <taxon>Pezizomycotina</taxon>
        <taxon>Sordariomycetes</taxon>
        <taxon>Hypocreomycetidae</taxon>
        <taxon>Hypocreales</taxon>
        <taxon>Bionectriaceae</taxon>
        <taxon>Clonostachys</taxon>
    </lineage>
</organism>
<feature type="non-terminal residue" evidence="2">
    <location>
        <position position="1"/>
    </location>
</feature>
<dbReference type="Proteomes" id="UP000766486">
    <property type="component" value="Unassembled WGS sequence"/>
</dbReference>
<comment type="caution">
    <text evidence="2">The sequence shown here is derived from an EMBL/GenBank/DDBJ whole genome shotgun (WGS) entry which is preliminary data.</text>
</comment>
<evidence type="ECO:0000313" key="2">
    <source>
        <dbReference type="EMBL" id="VUC32118.1"/>
    </source>
</evidence>
<protein>
    <recommendedName>
        <fullName evidence="1">Amidase domain-containing protein</fullName>
    </recommendedName>
</protein>
<accession>A0ABY6UPG2</accession>
<dbReference type="Gene3D" id="3.90.1300.10">
    <property type="entry name" value="Amidase signature (AS) domain"/>
    <property type="match status" value="1"/>
</dbReference>
<dbReference type="SUPFAM" id="SSF75304">
    <property type="entry name" value="Amidase signature (AS) enzymes"/>
    <property type="match status" value="1"/>
</dbReference>
<dbReference type="Pfam" id="PF01425">
    <property type="entry name" value="Amidase"/>
    <property type="match status" value="1"/>
</dbReference>
<dbReference type="PANTHER" id="PTHR42678">
    <property type="entry name" value="AMIDASE"/>
    <property type="match status" value="1"/>
</dbReference>
<keyword evidence="3" id="KW-1185">Reference proteome</keyword>
<dbReference type="InterPro" id="IPR036928">
    <property type="entry name" value="AS_sf"/>
</dbReference>
<feature type="non-terminal residue" evidence="2">
    <location>
        <position position="462"/>
    </location>
</feature>
<dbReference type="EMBL" id="CABFNS010000844">
    <property type="protein sequence ID" value="VUC32118.1"/>
    <property type="molecule type" value="Genomic_DNA"/>
</dbReference>